<dbReference type="SUPFAM" id="SSF143456">
    <property type="entry name" value="VC0467-like"/>
    <property type="match status" value="2"/>
</dbReference>
<feature type="compositionally biased region" description="Low complexity" evidence="2">
    <location>
        <begin position="143"/>
        <end position="170"/>
    </location>
</feature>
<evidence type="ECO:0000313" key="4">
    <source>
        <dbReference type="Proteomes" id="UP000175829"/>
    </source>
</evidence>
<reference evidence="3 4" key="1">
    <citation type="journal article" date="2016" name="Front. Microbiol.">
        <title>Comparative Genomics Analysis of Streptomyces Species Reveals Their Adaptation to the Marine Environment and Their Diversity at the Genomic Level.</title>
        <authorList>
            <person name="Tian X."/>
            <person name="Zhang Z."/>
            <person name="Yang T."/>
            <person name="Chen M."/>
            <person name="Li J."/>
            <person name="Chen F."/>
            <person name="Yang J."/>
            <person name="Li W."/>
            <person name="Zhang B."/>
            <person name="Zhang Z."/>
            <person name="Wu J."/>
            <person name="Zhang C."/>
            <person name="Long L."/>
            <person name="Xiao J."/>
        </authorList>
    </citation>
    <scope>NUCLEOTIDE SEQUENCE [LARGE SCALE GENOMIC DNA]</scope>
    <source>
        <strain evidence="3 4">SCSIO M10379</strain>
    </source>
</reference>
<protein>
    <submittedName>
        <fullName evidence="3">Uncharacterized protein</fullName>
    </submittedName>
</protein>
<organism evidence="3 4">
    <name type="scientific">Streptomyces qinglanensis</name>
    <dbReference type="NCBI Taxonomy" id="943816"/>
    <lineage>
        <taxon>Bacteria</taxon>
        <taxon>Bacillati</taxon>
        <taxon>Actinomycetota</taxon>
        <taxon>Actinomycetes</taxon>
        <taxon>Kitasatosporales</taxon>
        <taxon>Streptomycetaceae</taxon>
        <taxon>Streptomyces</taxon>
    </lineage>
</organism>
<dbReference type="Gene3D" id="3.40.1740.10">
    <property type="entry name" value="VC0467-like"/>
    <property type="match status" value="2"/>
</dbReference>
<feature type="compositionally biased region" description="Gly residues" evidence="2">
    <location>
        <begin position="186"/>
        <end position="195"/>
    </location>
</feature>
<dbReference type="PANTHER" id="PTHR30327">
    <property type="entry name" value="UNCHARACTERIZED PROTEIN YQGE"/>
    <property type="match status" value="1"/>
</dbReference>
<evidence type="ECO:0000313" key="3">
    <source>
        <dbReference type="EMBL" id="OEU97566.1"/>
    </source>
</evidence>
<proteinExistence type="inferred from homology"/>
<gene>
    <name evidence="3" type="ORF">AN217_06435</name>
</gene>
<dbReference type="Pfam" id="PF02622">
    <property type="entry name" value="DUF179"/>
    <property type="match status" value="2"/>
</dbReference>
<dbReference type="Proteomes" id="UP000175829">
    <property type="component" value="Unassembled WGS sequence"/>
</dbReference>
<dbReference type="GO" id="GO:0005829">
    <property type="term" value="C:cytosol"/>
    <property type="evidence" value="ECO:0007669"/>
    <property type="project" value="TreeGrafter"/>
</dbReference>
<dbReference type="InterPro" id="IPR003774">
    <property type="entry name" value="AlgH-like"/>
</dbReference>
<feature type="compositionally biased region" description="Basic and acidic residues" evidence="2">
    <location>
        <begin position="212"/>
        <end position="224"/>
    </location>
</feature>
<feature type="region of interest" description="Disordered" evidence="2">
    <location>
        <begin position="87"/>
        <end position="264"/>
    </location>
</feature>
<dbReference type="EMBL" id="LJGV01000022">
    <property type="protein sequence ID" value="OEU97566.1"/>
    <property type="molecule type" value="Genomic_DNA"/>
</dbReference>
<feature type="compositionally biased region" description="Basic and acidic residues" evidence="2">
    <location>
        <begin position="120"/>
        <end position="142"/>
    </location>
</feature>
<feature type="compositionally biased region" description="Low complexity" evidence="2">
    <location>
        <begin position="96"/>
        <end position="107"/>
    </location>
</feature>
<accession>A0A1E7K129</accession>
<evidence type="ECO:0000256" key="1">
    <source>
        <dbReference type="ARBA" id="ARBA00009600"/>
    </source>
</evidence>
<dbReference type="PATRIC" id="fig|943816.4.peg.649"/>
<dbReference type="PANTHER" id="PTHR30327:SF1">
    <property type="entry name" value="UPF0301 PROTEIN YQGE"/>
    <property type="match status" value="1"/>
</dbReference>
<dbReference type="AlphaFoldDB" id="A0A1E7K129"/>
<name>A0A1E7K129_9ACTN</name>
<evidence type="ECO:0000256" key="2">
    <source>
        <dbReference type="SAM" id="MobiDB-lite"/>
    </source>
</evidence>
<sequence length="356" mass="35985">MTEVSSLTGRLLVATPVLADPNFDRAVVLLLDHDEEGSLGVVLNRPTPVDVSDILEPWAALAGEPGVVFQGGPVSLDAALGVAVVPSGRGDRSDGDPAPGADGAPSRPAGPAPDTPRAGRTREDGPATESQDRPGGRPREPDAPGTAESTGAEAAPAAGSGATADTGTAGRQPTGEPGSAEREATGGPGTGGRGTTGDRAAGDRGPTGDSGADDRGRRQPHERGPAGGTEPVGEGGTDAEADAEHGDAGSETDTVLDTDGPLGWRRVHGAIGLVDLEAPPELLAAELGSLRIFAGYAGWGPGQLEKELSEGAWYVVESEPGDVSSPAPERLWRSVLRRQRSELALVATYPDDPSLN</sequence>
<comment type="similarity">
    <text evidence="1">Belongs to the UPF0301 (AlgH) family.</text>
</comment>
<comment type="caution">
    <text evidence="3">The sequence shown here is derived from an EMBL/GenBank/DDBJ whole genome shotgun (WGS) entry which is preliminary data.</text>
</comment>